<dbReference type="InterPro" id="IPR037185">
    <property type="entry name" value="EmrE-like"/>
</dbReference>
<reference evidence="10 11" key="1">
    <citation type="submission" date="2017-05" db="EMBL/GenBank/DDBJ databases">
        <title>Lactobacillus johnsonii from commercial turkeys.</title>
        <authorList>
            <person name="Johnson T.J."/>
            <person name="Youmans B."/>
        </authorList>
    </citation>
    <scope>NUCLEOTIDE SEQUENCE [LARGE SCALE GENOMIC DNA]</scope>
    <source>
        <strain evidence="10 11">UMNLJ114</strain>
    </source>
</reference>
<dbReference type="EMBL" id="JANKAU010000001">
    <property type="protein sequence ID" value="MCR1914163.1"/>
    <property type="molecule type" value="Genomic_DNA"/>
</dbReference>
<dbReference type="SUPFAM" id="SSF103481">
    <property type="entry name" value="Multidrug resistance efflux transporter EmrE"/>
    <property type="match status" value="1"/>
</dbReference>
<dbReference type="InterPro" id="IPR010651">
    <property type="entry name" value="Sugar_transport"/>
</dbReference>
<evidence type="ECO:0000256" key="2">
    <source>
        <dbReference type="ARBA" id="ARBA00006117"/>
    </source>
</evidence>
<comment type="similarity">
    <text evidence="2">Belongs to the GRP transporter (TC 2.A.7.5) family.</text>
</comment>
<name>A0A1Y4I3X9_LACJH</name>
<reference evidence="9" key="2">
    <citation type="submission" date="2022-07" db="EMBL/GenBank/DDBJ databases">
        <title>Enhanced cultured diversity of the mouse gut microbiota enables custom-made synthetic communities.</title>
        <authorList>
            <person name="Afrizal A."/>
        </authorList>
    </citation>
    <scope>NUCLEOTIDE SEQUENCE</scope>
    <source>
        <strain evidence="9">DSM 100219</strain>
    </source>
</reference>
<accession>A0A1Y4I3X9</accession>
<keyword evidence="7 8" id="KW-0472">Membrane</keyword>
<gene>
    <name evidence="10" type="ORF">A3Q24_09840</name>
    <name evidence="9" type="ORF">NSA17_01845</name>
</gene>
<keyword evidence="5 8" id="KW-0812">Transmembrane</keyword>
<evidence type="ECO:0000256" key="3">
    <source>
        <dbReference type="ARBA" id="ARBA00022448"/>
    </source>
</evidence>
<keyword evidence="6 8" id="KW-1133">Transmembrane helix</keyword>
<dbReference type="Proteomes" id="UP000216008">
    <property type="component" value="Unassembled WGS sequence"/>
</dbReference>
<feature type="transmembrane region" description="Helical" evidence="8">
    <location>
        <begin position="183"/>
        <end position="200"/>
    </location>
</feature>
<dbReference type="PANTHER" id="PTHR16119">
    <property type="entry name" value="TRANSMEMBRANE PROTEIN 144"/>
    <property type="match status" value="1"/>
</dbReference>
<organism evidence="10 11">
    <name type="scientific">Lactobacillus johnsonii</name>
    <dbReference type="NCBI Taxonomy" id="33959"/>
    <lineage>
        <taxon>Bacteria</taxon>
        <taxon>Bacillati</taxon>
        <taxon>Bacillota</taxon>
        <taxon>Bacilli</taxon>
        <taxon>Lactobacillales</taxon>
        <taxon>Lactobacillaceae</taxon>
        <taxon>Lactobacillus</taxon>
    </lineage>
</organism>
<feature type="transmembrane region" description="Helical" evidence="8">
    <location>
        <begin position="35"/>
        <end position="55"/>
    </location>
</feature>
<dbReference type="RefSeq" id="WP_011162042.1">
    <property type="nucleotide sequence ID" value="NZ_CABIWE010000003.1"/>
</dbReference>
<evidence type="ECO:0000256" key="6">
    <source>
        <dbReference type="ARBA" id="ARBA00022989"/>
    </source>
</evidence>
<sequence>MNGIALLIGLGPLLGWGLFPTIASKIGGKPVNQIIGTTFGTFIFALVYNLVQGIALPSGAALIWSIISGIGWASAQILTFHSFTLVGSSRAMPITTAFQLLGTSLWGVFALGDWPSTSDKLVGFLALALIILGAWMTTWSEHKTDENSAKLRKAVIILLVGEIGYWAYSAAPQAAKIDGSKAFLPQAIGMCLVAICYAVYLKVKEPSQRSALAQGVSYKQIISGFFFAFAALTYLISAQPNMNGLATGFILSQTSVVLATLTGIWFLHEKKTKKEMVVTLIGLAIIIGAATMTVIV</sequence>
<dbReference type="AlphaFoldDB" id="A0A1Y4I3X9"/>
<evidence type="ECO:0000256" key="8">
    <source>
        <dbReference type="SAM" id="Phobius"/>
    </source>
</evidence>
<feature type="transmembrane region" description="Helical" evidence="8">
    <location>
        <begin position="91"/>
        <end position="109"/>
    </location>
</feature>
<dbReference type="PANTHER" id="PTHR16119:SF17">
    <property type="entry name" value="TRANSMEMBRANE PROTEIN 144"/>
    <property type="match status" value="1"/>
</dbReference>
<dbReference type="CDD" id="cd23111">
    <property type="entry name" value="ribose_uptake_RbsU"/>
    <property type="match status" value="1"/>
</dbReference>
<keyword evidence="3" id="KW-0813">Transport</keyword>
<evidence type="ECO:0000256" key="5">
    <source>
        <dbReference type="ARBA" id="ARBA00022692"/>
    </source>
</evidence>
<dbReference type="NCBIfam" id="NF047342">
    <property type="entry name" value="symport_RbsU"/>
    <property type="match status" value="1"/>
</dbReference>
<feature type="transmembrane region" description="Helical" evidence="8">
    <location>
        <begin position="61"/>
        <end position="79"/>
    </location>
</feature>
<dbReference type="EMBL" id="NIBD01000074">
    <property type="protein sequence ID" value="PAB53527.1"/>
    <property type="molecule type" value="Genomic_DNA"/>
</dbReference>
<comment type="caution">
    <text evidence="10">The sequence shown here is derived from an EMBL/GenBank/DDBJ whole genome shotgun (WGS) entry which is preliminary data.</text>
</comment>
<keyword evidence="4 9" id="KW-0762">Sugar transport</keyword>
<feature type="transmembrane region" description="Helical" evidence="8">
    <location>
        <begin position="276"/>
        <end position="295"/>
    </location>
</feature>
<dbReference type="Pfam" id="PF06800">
    <property type="entry name" value="Sugar_transport"/>
    <property type="match status" value="1"/>
</dbReference>
<proteinExistence type="inferred from homology"/>
<evidence type="ECO:0000313" key="9">
    <source>
        <dbReference type="EMBL" id="MCR1914163.1"/>
    </source>
</evidence>
<feature type="transmembrane region" description="Helical" evidence="8">
    <location>
        <begin position="121"/>
        <end position="139"/>
    </location>
</feature>
<dbReference type="OMA" id="GWACAQI"/>
<dbReference type="Proteomes" id="UP001206357">
    <property type="component" value="Unassembled WGS sequence"/>
</dbReference>
<comment type="subcellular location">
    <subcellularLocation>
        <location evidence="1">Cell membrane</location>
        <topology evidence="1">Multi-pass membrane protein</topology>
    </subcellularLocation>
</comment>
<evidence type="ECO:0000256" key="1">
    <source>
        <dbReference type="ARBA" id="ARBA00004651"/>
    </source>
</evidence>
<feature type="transmembrane region" description="Helical" evidence="8">
    <location>
        <begin position="221"/>
        <end position="239"/>
    </location>
</feature>
<evidence type="ECO:0000256" key="4">
    <source>
        <dbReference type="ARBA" id="ARBA00022597"/>
    </source>
</evidence>
<evidence type="ECO:0000313" key="11">
    <source>
        <dbReference type="Proteomes" id="UP000216008"/>
    </source>
</evidence>
<dbReference type="GO" id="GO:0015144">
    <property type="term" value="F:carbohydrate transmembrane transporter activity"/>
    <property type="evidence" value="ECO:0007669"/>
    <property type="project" value="InterPro"/>
</dbReference>
<protein>
    <submittedName>
        <fullName evidence="9">GRP family sugar transporter</fullName>
    </submittedName>
    <submittedName>
        <fullName evidence="10">Ribose transporter RbsU</fullName>
    </submittedName>
</protein>
<dbReference type="SMR" id="A0A1Y4I3X9"/>
<evidence type="ECO:0000256" key="7">
    <source>
        <dbReference type="ARBA" id="ARBA00023136"/>
    </source>
</evidence>
<feature type="transmembrane region" description="Helical" evidence="8">
    <location>
        <begin position="245"/>
        <end position="267"/>
    </location>
</feature>
<dbReference type="GeneID" id="83570350"/>
<feature type="transmembrane region" description="Helical" evidence="8">
    <location>
        <begin position="6"/>
        <end position="23"/>
    </location>
</feature>
<evidence type="ECO:0000313" key="10">
    <source>
        <dbReference type="EMBL" id="PAB53527.1"/>
    </source>
</evidence>
<dbReference type="GO" id="GO:0005886">
    <property type="term" value="C:plasma membrane"/>
    <property type="evidence" value="ECO:0007669"/>
    <property type="project" value="UniProtKB-SubCell"/>
</dbReference>